<name>A0A2N7BJV9_9VIBR</name>
<comment type="caution">
    <text evidence="1">The sequence shown here is derived from an EMBL/GenBank/DDBJ whole genome shotgun (WGS) entry which is preliminary data.</text>
</comment>
<dbReference type="Pfam" id="PF07922">
    <property type="entry name" value="Glyco_transf_52"/>
    <property type="match status" value="1"/>
</dbReference>
<dbReference type="EMBL" id="MCSI01000163">
    <property type="protein sequence ID" value="PME56930.1"/>
    <property type="molecule type" value="Genomic_DNA"/>
</dbReference>
<sequence length="350" mass="41047">MDLYICSTLRHFMFALLRANKNAEQKSLIVMILDQQRLDERQFDLSDLPSSMSVKFVNRKALLRKAYSGPLGFIHKLCATALNSNTYFKHRTRKLVLEEELGFDRHTVINLFLFNDRNRLARLLRLIVDQYQVIEDGLSNYSGSPLSIIERLFSRNRQYRYIGDDKRCLNIFLLNKESAPKVIKHKVKAIDFVDTDCVNDLLLPIFKIDRSNFEDFPNVIIATQPISIADMSAKGYDLKVYQEIVNKLEKNNISFQLKVHPREREDKYKSYFPRAKFIDSKIPLELLLFSQRDKINIVSIYSSAGMGFESFCNRITLINDEEADRQDEIYLKWRNNMSDVKQRLEEVNFG</sequence>
<organism evidence="1 2">
    <name type="scientific">Vibrio lentus</name>
    <dbReference type="NCBI Taxonomy" id="136468"/>
    <lineage>
        <taxon>Bacteria</taxon>
        <taxon>Pseudomonadati</taxon>
        <taxon>Pseudomonadota</taxon>
        <taxon>Gammaproteobacteria</taxon>
        <taxon>Vibrionales</taxon>
        <taxon>Vibrionaceae</taxon>
        <taxon>Vibrio</taxon>
    </lineage>
</organism>
<dbReference type="AlphaFoldDB" id="A0A2N7BJV9"/>
<evidence type="ECO:0008006" key="3">
    <source>
        <dbReference type="Google" id="ProtNLM"/>
    </source>
</evidence>
<proteinExistence type="predicted"/>
<reference evidence="2" key="1">
    <citation type="submission" date="2016-07" db="EMBL/GenBank/DDBJ databases">
        <title>Nontailed viruses are major unrecognized killers of bacteria in the ocean.</title>
        <authorList>
            <person name="Kauffman K."/>
            <person name="Hussain F."/>
            <person name="Yang J."/>
            <person name="Arevalo P."/>
            <person name="Brown J."/>
            <person name="Cutler M."/>
            <person name="Kelly L."/>
            <person name="Polz M.F."/>
        </authorList>
    </citation>
    <scope>NUCLEOTIDE SEQUENCE [LARGE SCALE GENOMIC DNA]</scope>
    <source>
        <strain evidence="2">10N.286.55.C1</strain>
    </source>
</reference>
<dbReference type="InterPro" id="IPR012477">
    <property type="entry name" value="Glyco_transf_52"/>
</dbReference>
<dbReference type="RefSeq" id="WP_102269839.1">
    <property type="nucleotide sequence ID" value="NZ_MCSH01000193.1"/>
</dbReference>
<dbReference type="Proteomes" id="UP000235778">
    <property type="component" value="Unassembled WGS sequence"/>
</dbReference>
<gene>
    <name evidence="1" type="ORF">BCV30_17320</name>
</gene>
<accession>A0A2N7BJV9</accession>
<dbReference type="Gene3D" id="3.40.50.11110">
    <property type="entry name" value="Sialyltransferase, C-terminal GT-B Rossman nucleotide-binding domain"/>
    <property type="match status" value="1"/>
</dbReference>
<protein>
    <recommendedName>
        <fullName evidence="3">Glycosyltransferase family 52</fullName>
    </recommendedName>
</protein>
<evidence type="ECO:0000313" key="2">
    <source>
        <dbReference type="Proteomes" id="UP000235778"/>
    </source>
</evidence>
<evidence type="ECO:0000313" key="1">
    <source>
        <dbReference type="EMBL" id="PME56930.1"/>
    </source>
</evidence>